<organism evidence="2 3">
    <name type="scientific">[Torrubiella] hemipterigena</name>
    <dbReference type="NCBI Taxonomy" id="1531966"/>
    <lineage>
        <taxon>Eukaryota</taxon>
        <taxon>Fungi</taxon>
        <taxon>Dikarya</taxon>
        <taxon>Ascomycota</taxon>
        <taxon>Pezizomycotina</taxon>
        <taxon>Sordariomycetes</taxon>
        <taxon>Hypocreomycetidae</taxon>
        <taxon>Hypocreales</taxon>
        <taxon>Clavicipitaceae</taxon>
        <taxon>Clavicipitaceae incertae sedis</taxon>
        <taxon>'Torrubiella' clade</taxon>
    </lineage>
</organism>
<dbReference type="PANTHER" id="PTHR21310">
    <property type="entry name" value="AMINOGLYCOSIDE PHOSPHOTRANSFERASE-RELATED-RELATED"/>
    <property type="match status" value="1"/>
</dbReference>
<dbReference type="InterPro" id="IPR051678">
    <property type="entry name" value="AGP_Transferase"/>
</dbReference>
<evidence type="ECO:0000259" key="1">
    <source>
        <dbReference type="Pfam" id="PF01636"/>
    </source>
</evidence>
<dbReference type="InterPro" id="IPR008271">
    <property type="entry name" value="Ser/Thr_kinase_AS"/>
</dbReference>
<reference evidence="2 3" key="1">
    <citation type="journal article" date="2015" name="Genome Announc.">
        <title>Draft Genome Sequence and Gene Annotation of the Entomopathogenic Fungus Verticillium hemipterigenum.</title>
        <authorList>
            <person name="Horn F."/>
            <person name="Habel A."/>
            <person name="Scharf D.H."/>
            <person name="Dworschak J."/>
            <person name="Brakhage A.A."/>
            <person name="Guthke R."/>
            <person name="Hertweck C."/>
            <person name="Linde J."/>
        </authorList>
    </citation>
    <scope>NUCLEOTIDE SEQUENCE [LARGE SCALE GENOMIC DNA]</scope>
</reference>
<dbReference type="AlphaFoldDB" id="A0A0A1SSF0"/>
<dbReference type="Proteomes" id="UP000039046">
    <property type="component" value="Unassembled WGS sequence"/>
</dbReference>
<keyword evidence="3" id="KW-1185">Reference proteome</keyword>
<dbReference type="SUPFAM" id="SSF56112">
    <property type="entry name" value="Protein kinase-like (PK-like)"/>
    <property type="match status" value="1"/>
</dbReference>
<dbReference type="Pfam" id="PF01636">
    <property type="entry name" value="APH"/>
    <property type="match status" value="1"/>
</dbReference>
<feature type="domain" description="Aminoglycoside phosphotransferase" evidence="1">
    <location>
        <begin position="70"/>
        <end position="239"/>
    </location>
</feature>
<dbReference type="Gene3D" id="1.10.510.10">
    <property type="entry name" value="Transferase(Phosphotransferase) domain 1"/>
    <property type="match status" value="1"/>
</dbReference>
<accession>A0A0A1SSF0</accession>
<dbReference type="InterPro" id="IPR011009">
    <property type="entry name" value="Kinase-like_dom_sf"/>
</dbReference>
<gene>
    <name evidence="2" type="ORF">VHEMI01193</name>
</gene>
<sequence length="328" mass="36750">MASHEAQNLNPGAICAAISHLQLGGSDPFVNGEFQGGECRIFRVSFKDHPSLSLRVGHPTDGNRQDIIDSVDMERHIFRTLEEKGFTWFPHYRGASLTFDNPIKYPFMVLEWIEGSPLRWDDDTPSQPIRGALLAQIAEIQLSLISSTLETRSITASTFFERRIRNQLNRAHDGKLPGLTAKDCLDQLALLPKVLGQDGNSRLFAMDHGDMKPANIIVDEEYNVKCIIDWGFAAIVPLAQAAKLPCFLWTDESATCAPSRSMLKDRQIYVGSFSSQNSQAALIMKRWQGAKDVDFRTLYLESISSKGMLASMASLGWKLPYCEFIEEF</sequence>
<dbReference type="HOGENOM" id="CLU_073350_0_0_1"/>
<dbReference type="InterPro" id="IPR002575">
    <property type="entry name" value="Aminoglycoside_PTrfase"/>
</dbReference>
<evidence type="ECO:0000313" key="2">
    <source>
        <dbReference type="EMBL" id="CEJ81041.1"/>
    </source>
</evidence>
<name>A0A0A1SSF0_9HYPO</name>
<dbReference type="PROSITE" id="PS00108">
    <property type="entry name" value="PROTEIN_KINASE_ST"/>
    <property type="match status" value="1"/>
</dbReference>
<dbReference type="GO" id="GO:0004672">
    <property type="term" value="F:protein kinase activity"/>
    <property type="evidence" value="ECO:0007669"/>
    <property type="project" value="InterPro"/>
</dbReference>
<evidence type="ECO:0000313" key="3">
    <source>
        <dbReference type="Proteomes" id="UP000039046"/>
    </source>
</evidence>
<dbReference type="PANTHER" id="PTHR21310:SF15">
    <property type="entry name" value="AMINOGLYCOSIDE PHOSPHOTRANSFERASE DOMAIN-CONTAINING PROTEIN"/>
    <property type="match status" value="1"/>
</dbReference>
<dbReference type="OrthoDB" id="5327538at2759"/>
<dbReference type="EMBL" id="CDHN01000001">
    <property type="protein sequence ID" value="CEJ81041.1"/>
    <property type="molecule type" value="Genomic_DNA"/>
</dbReference>
<protein>
    <recommendedName>
        <fullName evidence="1">Aminoglycoside phosphotransferase domain-containing protein</fullName>
    </recommendedName>
</protein>
<proteinExistence type="predicted"/>